<feature type="region of interest" description="Disordered" evidence="8">
    <location>
        <begin position="1115"/>
        <end position="1217"/>
    </location>
</feature>
<dbReference type="PROSITE" id="PS50048">
    <property type="entry name" value="ZN2_CY6_FUNGAL_2"/>
    <property type="match status" value="1"/>
</dbReference>
<dbReference type="GO" id="GO:0006351">
    <property type="term" value="P:DNA-templated transcription"/>
    <property type="evidence" value="ECO:0007669"/>
    <property type="project" value="InterPro"/>
</dbReference>
<keyword evidence="7" id="KW-0539">Nucleus</keyword>
<evidence type="ECO:0000256" key="9">
    <source>
        <dbReference type="SAM" id="Phobius"/>
    </source>
</evidence>
<dbReference type="PROSITE" id="PS00463">
    <property type="entry name" value="ZN2_CY6_FUNGAL_1"/>
    <property type="match status" value="1"/>
</dbReference>
<keyword evidence="12" id="KW-1185">Reference proteome</keyword>
<keyword evidence="9" id="KW-0472">Membrane</keyword>
<dbReference type="Pfam" id="PF00172">
    <property type="entry name" value="Zn_clus"/>
    <property type="match status" value="1"/>
</dbReference>
<dbReference type="InterPro" id="IPR011701">
    <property type="entry name" value="MFS"/>
</dbReference>
<keyword evidence="4" id="KW-0805">Transcription regulation</keyword>
<evidence type="ECO:0000256" key="1">
    <source>
        <dbReference type="ARBA" id="ARBA00004123"/>
    </source>
</evidence>
<feature type="compositionally biased region" description="Basic and acidic residues" evidence="8">
    <location>
        <begin position="1157"/>
        <end position="1166"/>
    </location>
</feature>
<keyword evidence="6" id="KW-0325">Glycoprotein</keyword>
<dbReference type="SMART" id="SM00906">
    <property type="entry name" value="Fungal_trans"/>
    <property type="match status" value="1"/>
</dbReference>
<evidence type="ECO:0000256" key="3">
    <source>
        <dbReference type="ARBA" id="ARBA00022723"/>
    </source>
</evidence>
<feature type="transmembrane region" description="Helical" evidence="9">
    <location>
        <begin position="400"/>
        <end position="420"/>
    </location>
</feature>
<dbReference type="SMART" id="SM00066">
    <property type="entry name" value="GAL4"/>
    <property type="match status" value="2"/>
</dbReference>
<sequence>MSTTTAIELRETSAAISVRGPYISGSRAEESTDEILQASRLADSTVPDGGYGWVIVAGGAVLLWWAVGTTYAWGVMQTALVEDGLSTPATLSFIGSLDAALMSALAIVNSRLMRALGMRWTAVLGVSVMGGSEILSSFAVKNIGALFFTSGVMMGTGVSLVSVVVFAVIAQWFSTKRGLANGLMFAGAGFGGATISFALDALIQRLNIAWGYRILGILTLATGLPAAWVIKERVPTHTPGFIECALGTFPLFVPPFFLPLYTKSLGFSSTTGAALVAGFNLASAFGRIGCGFACDKFGSLNTLFVSLMLTAISMLFIWPSSTTLGPMIVFVVVNGISNGGFFSTMPTVVSNVFGSARVAIAMSMILTGWTGGYLMGAPIAGYLLEAYGGADAGLQAYRPAMFYAGSLALASGGMVATVRLRKNSPRSGSLTHRRWICAGRGILAAVGIIAIIVTDVVIWLTSVMSVGSGALSPHPARYGDGSVAGAPEFAKVKCDGRPNGCRNCERLQLECEDDEGSKSGRRSVPVSLRKIRTYRSCTHCRISKTKCDGDRPRCSRCSARNLECLYDGGSAPRWARNLSKAPTSASAEDDRNESQGSSVALGDSRSPSLIQSRESNSVLSDPPRSSSTRTASTTNPPVDFSDDTELSIHSWLVAPELPSGHNIRAVVDQYFANIHPLRCFAFVHRPSFTRQLEKGFESDDENALLHIICAQGAKFYALNLNSEDHAAKAGLIRAAGNAWAKKAELLVLTNFGKISIQRLMTCVLLYDFHFRLGEYTQALMLSGLAVRMAHALQVNVEHSPDILCADSVEGAPPAVEKESRRRLMWACYILDAWTGSGVDQLTLLREADIKIQLPCNERNFRLRIPCVTETLGVGHVLQFLPPAIVPRRPAANMGIMAYYIRIVTLWKRVVRYVKHLDTSPPPWLPESDFVALDADLRSWGGHLPEFISYSPDTVYARLESDQLGSLVLLHCTFHHNLLDLYRISMPDLFKLRKPFYFPPNQQEFLRSLQADCFHHARQIASILAEAEKHGIRLLADSLLPCFAYDSSRVMLYYIARLLDLSRPDAEGIVMDAIAAVESNSKILRTMSALFPLADSLATTTERWLCKIRLSFAEDEEMSDAPPEYESNEEERSPTGLGSPVVSNPGDTIASQGITRSARNEARETKPDPSTLSSDSGSVSPTMSRPTGHTLPSNLDETPARSGLQHEQPVALRTPPATTTSSAYMRDHAVDLSDLQNYLSWDMYGIMEMSEAGLKAGIEGNNMPSWSSRT</sequence>
<feature type="domain" description="Zn(2)-C6 fungal-type" evidence="10">
    <location>
        <begin position="536"/>
        <end position="566"/>
    </location>
</feature>
<feature type="transmembrane region" description="Helical" evidence="9">
    <location>
        <begin position="441"/>
        <end position="460"/>
    </location>
</feature>
<keyword evidence="5" id="KW-0804">Transcription</keyword>
<dbReference type="Gene3D" id="1.20.1250.20">
    <property type="entry name" value="MFS general substrate transporter like domains"/>
    <property type="match status" value="2"/>
</dbReference>
<feature type="transmembrane region" description="Helical" evidence="9">
    <location>
        <begin position="182"/>
        <end position="203"/>
    </location>
</feature>
<evidence type="ECO:0000256" key="2">
    <source>
        <dbReference type="ARBA" id="ARBA00004141"/>
    </source>
</evidence>
<feature type="transmembrane region" description="Helical" evidence="9">
    <location>
        <begin position="50"/>
        <end position="73"/>
    </location>
</feature>
<proteinExistence type="predicted"/>
<evidence type="ECO:0000259" key="10">
    <source>
        <dbReference type="PROSITE" id="PS50048"/>
    </source>
</evidence>
<feature type="transmembrane region" description="Helical" evidence="9">
    <location>
        <begin position="209"/>
        <end position="229"/>
    </location>
</feature>
<evidence type="ECO:0000256" key="5">
    <source>
        <dbReference type="ARBA" id="ARBA00023163"/>
    </source>
</evidence>
<evidence type="ECO:0000256" key="7">
    <source>
        <dbReference type="ARBA" id="ARBA00023242"/>
    </source>
</evidence>
<evidence type="ECO:0000256" key="4">
    <source>
        <dbReference type="ARBA" id="ARBA00023015"/>
    </source>
</evidence>
<dbReference type="InterPro" id="IPR050815">
    <property type="entry name" value="TF_fung"/>
</dbReference>
<dbReference type="OrthoDB" id="2563500at2759"/>
<comment type="caution">
    <text evidence="11">The sequence shown here is derived from an EMBL/GenBank/DDBJ whole genome shotgun (WGS) entry which is preliminary data.</text>
</comment>
<keyword evidence="9" id="KW-1133">Transmembrane helix</keyword>
<feature type="transmembrane region" description="Helical" evidence="9">
    <location>
        <begin position="85"/>
        <end position="108"/>
    </location>
</feature>
<dbReference type="InterPro" id="IPR001138">
    <property type="entry name" value="Zn2Cys6_DnaBD"/>
</dbReference>
<dbReference type="GO" id="GO:0016020">
    <property type="term" value="C:membrane"/>
    <property type="evidence" value="ECO:0007669"/>
    <property type="project" value="UniProtKB-SubCell"/>
</dbReference>
<dbReference type="InterPro" id="IPR007219">
    <property type="entry name" value="XnlR_reg_dom"/>
</dbReference>
<dbReference type="InterPro" id="IPR036864">
    <property type="entry name" value="Zn2-C6_fun-type_DNA-bd_sf"/>
</dbReference>
<feature type="compositionally biased region" description="Polar residues" evidence="8">
    <location>
        <begin position="605"/>
        <end position="619"/>
    </location>
</feature>
<feature type="transmembrane region" description="Helical" evidence="9">
    <location>
        <begin position="120"/>
        <end position="140"/>
    </location>
</feature>
<dbReference type="EMBL" id="JAANBB010000029">
    <property type="protein sequence ID" value="KAF7554709.1"/>
    <property type="molecule type" value="Genomic_DNA"/>
</dbReference>
<evidence type="ECO:0000313" key="12">
    <source>
        <dbReference type="Proteomes" id="UP000722485"/>
    </source>
</evidence>
<dbReference type="PANTHER" id="PTHR47338">
    <property type="entry name" value="ZN(II)2CYS6 TRANSCRIPTION FACTOR (EUROFUNG)-RELATED"/>
    <property type="match status" value="1"/>
</dbReference>
<reference evidence="11" key="1">
    <citation type="submission" date="2020-03" db="EMBL/GenBank/DDBJ databases">
        <title>Draft Genome Sequence of Cylindrodendrum hubeiense.</title>
        <authorList>
            <person name="Buettner E."/>
            <person name="Kellner H."/>
        </authorList>
    </citation>
    <scope>NUCLEOTIDE SEQUENCE</scope>
    <source>
        <strain evidence="11">IHI 201604</strain>
    </source>
</reference>
<dbReference type="PANTHER" id="PTHR47338:SF7">
    <property type="entry name" value="ZN(II)2CYS6 TRANSCRIPTION FACTOR (EUROFUNG)"/>
    <property type="match status" value="1"/>
</dbReference>
<gene>
    <name evidence="11" type="ORF">G7Z17_g2744</name>
</gene>
<dbReference type="GO" id="GO:0005634">
    <property type="term" value="C:nucleus"/>
    <property type="evidence" value="ECO:0007669"/>
    <property type="project" value="UniProtKB-SubCell"/>
</dbReference>
<dbReference type="AlphaFoldDB" id="A0A9P5HML0"/>
<dbReference type="GO" id="GO:0003677">
    <property type="term" value="F:DNA binding"/>
    <property type="evidence" value="ECO:0007669"/>
    <property type="project" value="InterPro"/>
</dbReference>
<dbReference type="Proteomes" id="UP000722485">
    <property type="component" value="Unassembled WGS sequence"/>
</dbReference>
<dbReference type="CDD" id="cd00067">
    <property type="entry name" value="GAL4"/>
    <property type="match status" value="2"/>
</dbReference>
<dbReference type="GO" id="GO:0008270">
    <property type="term" value="F:zinc ion binding"/>
    <property type="evidence" value="ECO:0007669"/>
    <property type="project" value="InterPro"/>
</dbReference>
<accession>A0A9P5HML0</accession>
<dbReference type="Pfam" id="PF07690">
    <property type="entry name" value="MFS_1"/>
    <property type="match status" value="2"/>
</dbReference>
<feature type="transmembrane region" description="Helical" evidence="9">
    <location>
        <begin position="146"/>
        <end position="170"/>
    </location>
</feature>
<dbReference type="SUPFAM" id="SSF57701">
    <property type="entry name" value="Zn2/Cys6 DNA-binding domain"/>
    <property type="match status" value="1"/>
</dbReference>
<feature type="compositionally biased region" description="Polar residues" evidence="8">
    <location>
        <begin position="1140"/>
        <end position="1156"/>
    </location>
</feature>
<feature type="transmembrane region" description="Helical" evidence="9">
    <location>
        <begin position="267"/>
        <end position="285"/>
    </location>
</feature>
<comment type="subcellular location">
    <subcellularLocation>
        <location evidence="2">Membrane</location>
        <topology evidence="2">Multi-pass membrane protein</topology>
    </subcellularLocation>
    <subcellularLocation>
        <location evidence="1">Nucleus</location>
    </subcellularLocation>
</comment>
<dbReference type="Gene3D" id="4.10.240.10">
    <property type="entry name" value="Zn(2)-C6 fungal-type DNA-binding domain"/>
    <property type="match status" value="1"/>
</dbReference>
<organism evidence="11 12">
    <name type="scientific">Cylindrodendrum hubeiense</name>
    <dbReference type="NCBI Taxonomy" id="595255"/>
    <lineage>
        <taxon>Eukaryota</taxon>
        <taxon>Fungi</taxon>
        <taxon>Dikarya</taxon>
        <taxon>Ascomycota</taxon>
        <taxon>Pezizomycotina</taxon>
        <taxon>Sordariomycetes</taxon>
        <taxon>Hypocreomycetidae</taxon>
        <taxon>Hypocreales</taxon>
        <taxon>Nectriaceae</taxon>
        <taxon>Cylindrodendrum</taxon>
    </lineage>
</organism>
<feature type="transmembrane region" description="Helical" evidence="9">
    <location>
        <begin position="358"/>
        <end position="380"/>
    </location>
</feature>
<feature type="region of interest" description="Disordered" evidence="8">
    <location>
        <begin position="579"/>
        <end position="641"/>
    </location>
</feature>
<feature type="compositionally biased region" description="Polar residues" evidence="8">
    <location>
        <begin position="1167"/>
        <end position="1195"/>
    </location>
</feature>
<feature type="transmembrane region" description="Helical" evidence="9">
    <location>
        <begin position="241"/>
        <end position="261"/>
    </location>
</feature>
<feature type="compositionally biased region" description="Low complexity" evidence="8">
    <location>
        <begin position="622"/>
        <end position="637"/>
    </location>
</feature>
<keyword evidence="3" id="KW-0479">Metal-binding</keyword>
<dbReference type="InterPro" id="IPR036259">
    <property type="entry name" value="MFS_trans_sf"/>
</dbReference>
<protein>
    <recommendedName>
        <fullName evidence="10">Zn(2)-C6 fungal-type domain-containing protein</fullName>
    </recommendedName>
</protein>
<keyword evidence="9" id="KW-0812">Transmembrane</keyword>
<dbReference type="GO" id="GO:0022857">
    <property type="term" value="F:transmembrane transporter activity"/>
    <property type="evidence" value="ECO:0007669"/>
    <property type="project" value="InterPro"/>
</dbReference>
<dbReference type="GO" id="GO:0000981">
    <property type="term" value="F:DNA-binding transcription factor activity, RNA polymerase II-specific"/>
    <property type="evidence" value="ECO:0007669"/>
    <property type="project" value="InterPro"/>
</dbReference>
<evidence type="ECO:0000256" key="6">
    <source>
        <dbReference type="ARBA" id="ARBA00023180"/>
    </source>
</evidence>
<evidence type="ECO:0000256" key="8">
    <source>
        <dbReference type="SAM" id="MobiDB-lite"/>
    </source>
</evidence>
<feature type="transmembrane region" description="Helical" evidence="9">
    <location>
        <begin position="297"/>
        <end position="318"/>
    </location>
</feature>
<dbReference type="CDD" id="cd12148">
    <property type="entry name" value="fungal_TF_MHR"/>
    <property type="match status" value="1"/>
</dbReference>
<name>A0A9P5HML0_9HYPO</name>
<feature type="transmembrane region" description="Helical" evidence="9">
    <location>
        <begin position="324"/>
        <end position="346"/>
    </location>
</feature>
<dbReference type="SUPFAM" id="SSF103473">
    <property type="entry name" value="MFS general substrate transporter"/>
    <property type="match status" value="1"/>
</dbReference>
<evidence type="ECO:0000313" key="11">
    <source>
        <dbReference type="EMBL" id="KAF7554709.1"/>
    </source>
</evidence>
<dbReference type="Pfam" id="PF04082">
    <property type="entry name" value="Fungal_trans"/>
    <property type="match status" value="1"/>
</dbReference>